<keyword evidence="2" id="KW-1185">Reference proteome</keyword>
<proteinExistence type="predicted"/>
<dbReference type="AlphaFoldDB" id="A0A0C2WCQ4"/>
<dbReference type="InParanoid" id="A0A0C2WCQ4"/>
<dbReference type="HOGENOM" id="CLU_3049803_0_0_1"/>
<dbReference type="EMBL" id="KN818323">
    <property type="protein sequence ID" value="KIL59072.1"/>
    <property type="molecule type" value="Genomic_DNA"/>
</dbReference>
<evidence type="ECO:0000313" key="1">
    <source>
        <dbReference type="EMBL" id="KIL59072.1"/>
    </source>
</evidence>
<protein>
    <submittedName>
        <fullName evidence="1">Uncharacterized protein</fullName>
    </submittedName>
</protein>
<name>A0A0C2WCQ4_AMAMK</name>
<dbReference type="Proteomes" id="UP000054549">
    <property type="component" value="Unassembled WGS sequence"/>
</dbReference>
<reference evidence="1 2" key="1">
    <citation type="submission" date="2014-04" db="EMBL/GenBank/DDBJ databases">
        <title>Evolutionary Origins and Diversification of the Mycorrhizal Mutualists.</title>
        <authorList>
            <consortium name="DOE Joint Genome Institute"/>
            <consortium name="Mycorrhizal Genomics Consortium"/>
            <person name="Kohler A."/>
            <person name="Kuo A."/>
            <person name="Nagy L.G."/>
            <person name="Floudas D."/>
            <person name="Copeland A."/>
            <person name="Barry K.W."/>
            <person name="Cichocki N."/>
            <person name="Veneault-Fourrey C."/>
            <person name="LaButti K."/>
            <person name="Lindquist E.A."/>
            <person name="Lipzen A."/>
            <person name="Lundell T."/>
            <person name="Morin E."/>
            <person name="Murat C."/>
            <person name="Riley R."/>
            <person name="Ohm R."/>
            <person name="Sun H."/>
            <person name="Tunlid A."/>
            <person name="Henrissat B."/>
            <person name="Grigoriev I.V."/>
            <person name="Hibbett D.S."/>
            <person name="Martin F."/>
        </authorList>
    </citation>
    <scope>NUCLEOTIDE SEQUENCE [LARGE SCALE GENOMIC DNA]</scope>
    <source>
        <strain evidence="1 2">Koide BX008</strain>
    </source>
</reference>
<gene>
    <name evidence="1" type="ORF">M378DRAFT_169839</name>
</gene>
<accession>A0A0C2WCQ4</accession>
<sequence>MKDLTSINNPTSVRIFPTLRASFLQMESSLMIQRLNRLLVTRQGKHDPLRCINW</sequence>
<organism evidence="1 2">
    <name type="scientific">Amanita muscaria (strain Koide BX008)</name>
    <dbReference type="NCBI Taxonomy" id="946122"/>
    <lineage>
        <taxon>Eukaryota</taxon>
        <taxon>Fungi</taxon>
        <taxon>Dikarya</taxon>
        <taxon>Basidiomycota</taxon>
        <taxon>Agaricomycotina</taxon>
        <taxon>Agaricomycetes</taxon>
        <taxon>Agaricomycetidae</taxon>
        <taxon>Agaricales</taxon>
        <taxon>Pluteineae</taxon>
        <taxon>Amanitaceae</taxon>
        <taxon>Amanita</taxon>
    </lineage>
</organism>
<evidence type="ECO:0000313" key="2">
    <source>
        <dbReference type="Proteomes" id="UP000054549"/>
    </source>
</evidence>